<sequence length="297" mass="33689">MNYIDRKGNITIEENGQDKLLHFLYNDRGGRLCLKLLVRPFVSKAAGVFLNSPLSAGMVPGFVKKNQIDLSVYTKQRFRSYNDFFTRRIRPGERMIAQGENLLISPCDGKVTVCRIGADTRFYIKDTLYTAAQLLRNERLADHYKGGYAVILRLTVDDYHHYCYVADGQKSKNVTLPGIYHTVNPAANDAFPIYRENAREYTLIRTEKFGTIMMMEVGAMMVGKITNLEKDSCQVKKGAEKGYFEFGGSTIILFLQHGKVRLDSDLLENTEAGYETIVRMGERIGECKLSKRTGKSD</sequence>
<accession>A0ABT2TP88</accession>
<keyword evidence="4" id="KW-0670">Pyruvate</keyword>
<protein>
    <submittedName>
        <fullName evidence="5">Phosphatidylserine decarboxylase</fullName>
    </submittedName>
</protein>
<dbReference type="PANTHER" id="PTHR10067">
    <property type="entry name" value="PHOSPHATIDYLSERINE DECARBOXYLASE"/>
    <property type="match status" value="1"/>
</dbReference>
<dbReference type="RefSeq" id="WP_158420268.1">
    <property type="nucleotide sequence ID" value="NZ_JAOQJL010000002.1"/>
</dbReference>
<dbReference type="Proteomes" id="UP001652409">
    <property type="component" value="Unassembled WGS sequence"/>
</dbReference>
<evidence type="ECO:0000256" key="1">
    <source>
        <dbReference type="ARBA" id="ARBA00022793"/>
    </source>
</evidence>
<name>A0ABT2TP88_9FIRM</name>
<evidence type="ECO:0000313" key="5">
    <source>
        <dbReference type="EMBL" id="MCU6764040.1"/>
    </source>
</evidence>
<keyword evidence="3" id="KW-0456">Lyase</keyword>
<dbReference type="Pfam" id="PF02666">
    <property type="entry name" value="PS_Dcarbxylase"/>
    <property type="match status" value="1"/>
</dbReference>
<keyword evidence="6" id="KW-1185">Reference proteome</keyword>
<dbReference type="PANTHER" id="PTHR10067:SF17">
    <property type="entry name" value="PHOSPHATIDYLSERINE DECARBOXYLASE PROENZYME 2"/>
    <property type="match status" value="1"/>
</dbReference>
<keyword evidence="1" id="KW-0210">Decarboxylase</keyword>
<evidence type="ECO:0000256" key="2">
    <source>
        <dbReference type="ARBA" id="ARBA00023145"/>
    </source>
</evidence>
<evidence type="ECO:0000256" key="3">
    <source>
        <dbReference type="ARBA" id="ARBA00023239"/>
    </source>
</evidence>
<comment type="caution">
    <text evidence="5">The sequence shown here is derived from an EMBL/GenBank/DDBJ whole genome shotgun (WGS) entry which is preliminary data.</text>
</comment>
<proteinExistence type="predicted"/>
<gene>
    <name evidence="5" type="ORF">OCV61_01285</name>
</gene>
<organism evidence="5 6">
    <name type="scientific">Blautia ammoniilytica</name>
    <dbReference type="NCBI Taxonomy" id="2981782"/>
    <lineage>
        <taxon>Bacteria</taxon>
        <taxon>Bacillati</taxon>
        <taxon>Bacillota</taxon>
        <taxon>Clostridia</taxon>
        <taxon>Lachnospirales</taxon>
        <taxon>Lachnospiraceae</taxon>
        <taxon>Blautia</taxon>
    </lineage>
</organism>
<evidence type="ECO:0000313" key="6">
    <source>
        <dbReference type="Proteomes" id="UP001652409"/>
    </source>
</evidence>
<dbReference type="InterPro" id="IPR003817">
    <property type="entry name" value="PS_Dcarbxylase"/>
</dbReference>
<reference evidence="5 6" key="1">
    <citation type="journal article" date="2021" name="ISME Commun">
        <title>Automated analysis of genomic sequences facilitates high-throughput and comprehensive description of bacteria.</title>
        <authorList>
            <person name="Hitch T.C.A."/>
        </authorList>
    </citation>
    <scope>NUCLEOTIDE SEQUENCE [LARGE SCALE GENOMIC DNA]</scope>
    <source>
        <strain evidence="5 6">Sanger_23</strain>
    </source>
</reference>
<keyword evidence="2" id="KW-0865">Zymogen</keyword>
<evidence type="ECO:0000256" key="4">
    <source>
        <dbReference type="ARBA" id="ARBA00023317"/>
    </source>
</evidence>
<dbReference type="EMBL" id="JAOQJL010000002">
    <property type="protein sequence ID" value="MCU6764040.1"/>
    <property type="molecule type" value="Genomic_DNA"/>
</dbReference>